<dbReference type="InParanoid" id="S7XK43"/>
<keyword evidence="1 2" id="KW-0647">Proteasome</keyword>
<dbReference type="InterPro" id="IPR050115">
    <property type="entry name" value="Proteasome_alpha"/>
</dbReference>
<protein>
    <submittedName>
        <fullName evidence="2">Proteasome subunit alpha type-3</fullName>
    </submittedName>
</protein>
<dbReference type="InterPro" id="IPR029055">
    <property type="entry name" value="Ntn_hydrolases_N"/>
</dbReference>
<keyword evidence="3" id="KW-1185">Reference proteome</keyword>
<dbReference type="Proteomes" id="UP000014978">
    <property type="component" value="Unassembled WGS sequence"/>
</dbReference>
<evidence type="ECO:0000313" key="2">
    <source>
        <dbReference type="EMBL" id="EPR79429.1"/>
    </source>
</evidence>
<dbReference type="Gene3D" id="3.60.20.10">
    <property type="entry name" value="Glutamine Phosphoribosylpyrophosphate, subunit 1, domain 1"/>
    <property type="match status" value="1"/>
</dbReference>
<reference evidence="3" key="1">
    <citation type="journal article" date="2013" name="PLoS Genet.">
        <title>The genome of Spraguea lophii and the basis of host-microsporidian interactions.</title>
        <authorList>
            <person name="Campbell S.E."/>
            <person name="Williams T.A."/>
            <person name="Yousuf A."/>
            <person name="Soanes D.M."/>
            <person name="Paszkiewicz K.H."/>
            <person name="Williams B.A.P."/>
        </authorList>
    </citation>
    <scope>NUCLEOTIDE SEQUENCE [LARGE SCALE GENOMIC DNA]</scope>
    <source>
        <strain evidence="3">42_110</strain>
    </source>
</reference>
<dbReference type="OMA" id="RVSMYMH"/>
<gene>
    <name evidence="2" type="ORF">SLOPH_1489</name>
</gene>
<organism evidence="2 3">
    <name type="scientific">Spraguea lophii (strain 42_110)</name>
    <name type="common">Microsporidian parasite</name>
    <dbReference type="NCBI Taxonomy" id="1358809"/>
    <lineage>
        <taxon>Eukaryota</taxon>
        <taxon>Fungi</taxon>
        <taxon>Fungi incertae sedis</taxon>
        <taxon>Microsporidia</taxon>
        <taxon>Spragueidae</taxon>
        <taxon>Spraguea</taxon>
    </lineage>
</organism>
<dbReference type="Pfam" id="PF00227">
    <property type="entry name" value="Proteasome"/>
    <property type="match status" value="1"/>
</dbReference>
<dbReference type="VEuPathDB" id="MicrosporidiaDB:SLOPH_1489"/>
<proteinExistence type="predicted"/>
<evidence type="ECO:0000256" key="1">
    <source>
        <dbReference type="ARBA" id="ARBA00022942"/>
    </source>
</evidence>
<dbReference type="EMBL" id="ATCN01000258">
    <property type="protein sequence ID" value="EPR79429.1"/>
    <property type="molecule type" value="Genomic_DNA"/>
</dbReference>
<dbReference type="SUPFAM" id="SSF56235">
    <property type="entry name" value="N-terminal nucleophile aminohydrolases (Ntn hydrolases)"/>
    <property type="match status" value="1"/>
</dbReference>
<comment type="caution">
    <text evidence="2">The sequence shown here is derived from an EMBL/GenBank/DDBJ whole genome shotgun (WGS) entry which is preliminary data.</text>
</comment>
<evidence type="ECO:0000313" key="3">
    <source>
        <dbReference type="Proteomes" id="UP000014978"/>
    </source>
</evidence>
<dbReference type="InterPro" id="IPR001353">
    <property type="entry name" value="Proteasome_sua/b"/>
</dbReference>
<dbReference type="STRING" id="1358809.S7XK43"/>
<dbReference type="HOGENOM" id="CLU_035750_0_0_1"/>
<dbReference type="GO" id="GO:0051603">
    <property type="term" value="P:proteolysis involved in protein catabolic process"/>
    <property type="evidence" value="ECO:0007669"/>
    <property type="project" value="InterPro"/>
</dbReference>
<dbReference type="AlphaFoldDB" id="S7XK43"/>
<sequence>MTLIDFGPYYSSTGNIMQLDYAQKAADTGMNALGMCNTNGIVIAVQKKVDPLEIMSSNHHIKNIGDKIFLTYSGEDSDFILFHNLMKNEIMNDLDYRNSTTVGKYKELTKYFFSTFSSHNACRPLGCNILAGIKQNDTYHLISTNPSSLTLHYKSHVIGKSSSTAKTELEKINIEALSIDQMVENIIRVIYKSHDPLVDTDEFTIEVAILSKETDNKFKRLEYEEIEGYIEMYKDMIYEETS</sequence>
<dbReference type="OrthoDB" id="40134at2759"/>
<dbReference type="PANTHER" id="PTHR11599">
    <property type="entry name" value="PROTEASOME SUBUNIT ALPHA/BETA"/>
    <property type="match status" value="1"/>
</dbReference>
<dbReference type="GO" id="GO:0005839">
    <property type="term" value="C:proteasome core complex"/>
    <property type="evidence" value="ECO:0007669"/>
    <property type="project" value="InterPro"/>
</dbReference>
<accession>S7XK43</accession>
<name>S7XK43_SPRLO</name>